<evidence type="ECO:0000313" key="3">
    <source>
        <dbReference type="Proteomes" id="UP000824890"/>
    </source>
</evidence>
<dbReference type="InterPro" id="IPR034553">
    <property type="entry name" value="TOM5_viridi"/>
</dbReference>
<keyword evidence="1" id="KW-0812">Transmembrane</keyword>
<evidence type="ECO:0000313" key="2">
    <source>
        <dbReference type="EMBL" id="KAH0895523.1"/>
    </source>
</evidence>
<reference evidence="2 3" key="1">
    <citation type="submission" date="2021-05" db="EMBL/GenBank/DDBJ databases">
        <title>Genome Assembly of Synthetic Allotetraploid Brassica napus Reveals Homoeologous Exchanges between Subgenomes.</title>
        <authorList>
            <person name="Davis J.T."/>
        </authorList>
    </citation>
    <scope>NUCLEOTIDE SEQUENCE [LARGE SCALE GENOMIC DNA]</scope>
    <source>
        <strain evidence="3">cv. Da-Ae</strain>
        <tissue evidence="2">Seedling</tissue>
    </source>
</reference>
<name>A0ABQ8ATI0_BRANA</name>
<feature type="transmembrane region" description="Helical" evidence="1">
    <location>
        <begin position="64"/>
        <end position="85"/>
    </location>
</feature>
<dbReference type="PANTHER" id="PTHR37251">
    <property type="entry name" value="MITOCHONDRIAL IMPORT RECEPTOR SUBUNIT TOM5 HOMOLOG"/>
    <property type="match status" value="1"/>
</dbReference>
<dbReference type="PANTHER" id="PTHR37251:SF1">
    <property type="entry name" value="MITOCHONDRIAL IMPORT RECEPTOR SUBUNIT TOM5 HOMOLOG"/>
    <property type="match status" value="1"/>
</dbReference>
<dbReference type="Proteomes" id="UP000824890">
    <property type="component" value="Unassembled WGS sequence"/>
</dbReference>
<accession>A0ABQ8ATI0</accession>
<keyword evidence="1" id="KW-0472">Membrane</keyword>
<keyword evidence="3" id="KW-1185">Reference proteome</keyword>
<keyword evidence="1" id="KW-1133">Transmembrane helix</keyword>
<organism evidence="2 3">
    <name type="scientific">Brassica napus</name>
    <name type="common">Rape</name>
    <dbReference type="NCBI Taxonomy" id="3708"/>
    <lineage>
        <taxon>Eukaryota</taxon>
        <taxon>Viridiplantae</taxon>
        <taxon>Streptophyta</taxon>
        <taxon>Embryophyta</taxon>
        <taxon>Tracheophyta</taxon>
        <taxon>Spermatophyta</taxon>
        <taxon>Magnoliopsida</taxon>
        <taxon>eudicotyledons</taxon>
        <taxon>Gunneridae</taxon>
        <taxon>Pentapetalae</taxon>
        <taxon>rosids</taxon>
        <taxon>malvids</taxon>
        <taxon>Brassicales</taxon>
        <taxon>Brassicaceae</taxon>
        <taxon>Brassiceae</taxon>
        <taxon>Brassica</taxon>
    </lineage>
</organism>
<evidence type="ECO:0000256" key="1">
    <source>
        <dbReference type="SAM" id="Phobius"/>
    </source>
</evidence>
<dbReference type="EMBL" id="JAGKQM010000012">
    <property type="protein sequence ID" value="KAH0895523.1"/>
    <property type="molecule type" value="Genomic_DNA"/>
</dbReference>
<protein>
    <submittedName>
        <fullName evidence="2">Uncharacterized protein</fullName>
    </submittedName>
</protein>
<sequence length="91" mass="10284">MVKSVISMDQLKALWHSEVHNEQKWAANMVNYCESQGLGVYLELSQLSLDFDSLCMFRDAKSELFFKLVRALGVFAGGIFLMRGFGDLMAV</sequence>
<proteinExistence type="predicted"/>
<comment type="caution">
    <text evidence="2">The sequence shown here is derived from an EMBL/GenBank/DDBJ whole genome shotgun (WGS) entry which is preliminary data.</text>
</comment>
<gene>
    <name evidence="2" type="ORF">HID58_045091</name>
</gene>